<feature type="compositionally biased region" description="Low complexity" evidence="1">
    <location>
        <begin position="140"/>
        <end position="150"/>
    </location>
</feature>
<dbReference type="AlphaFoldDB" id="F0GY82"/>
<feature type="compositionally biased region" description="Basic and acidic residues" evidence="1">
    <location>
        <begin position="33"/>
        <end position="47"/>
    </location>
</feature>
<proteinExistence type="predicted"/>
<keyword evidence="4" id="KW-1185">Reference proteome</keyword>
<comment type="caution">
    <text evidence="3">The sequence shown here is derived from an EMBL/GenBank/DDBJ whole genome shotgun (WGS) entry which is preliminary data.</text>
</comment>
<feature type="compositionally biased region" description="Low complexity" evidence="1">
    <location>
        <begin position="107"/>
        <end position="131"/>
    </location>
</feature>
<organism evidence="3 4">
    <name type="scientific">Anaerococcus hydrogenalis ACS-025-V-Sch4</name>
    <dbReference type="NCBI Taxonomy" id="879306"/>
    <lineage>
        <taxon>Bacteria</taxon>
        <taxon>Bacillati</taxon>
        <taxon>Bacillota</taxon>
        <taxon>Tissierellia</taxon>
        <taxon>Tissierellales</taxon>
        <taxon>Peptoniphilaceae</taxon>
        <taxon>Anaerococcus</taxon>
    </lineage>
</organism>
<name>F0GY82_9FIRM</name>
<evidence type="ECO:0000313" key="3">
    <source>
        <dbReference type="EMBL" id="EGC84905.1"/>
    </source>
</evidence>
<feature type="compositionally biased region" description="Basic and acidic residues" evidence="1">
    <location>
        <begin position="83"/>
        <end position="93"/>
    </location>
</feature>
<dbReference type="PROSITE" id="PS51257">
    <property type="entry name" value="PROKAR_LIPOPROTEIN"/>
    <property type="match status" value="1"/>
</dbReference>
<dbReference type="RefSeq" id="WP_004816197.1">
    <property type="nucleotide sequence ID" value="NZ_AEXN01000002.1"/>
</dbReference>
<feature type="compositionally biased region" description="Polar residues" evidence="1">
    <location>
        <begin position="151"/>
        <end position="165"/>
    </location>
</feature>
<sequence length="334" mass="38179">MKKKLTLIFAMSLLLSSCGGSMVKVNQGEIAKNKAELEAKNQKREVEGLEEDKSDEKKSKKDKNKKKIKLEEDNKKDKKTKKDKKEKDSDKKLVKNNNKNKKDSEPTRNNNTNTKRNNDTNNNKGVNNNNPRENKEEENNSQNQNTQNKSYVSFKNPDTSNNSGNYPEVLRDLNGKKFVFSSGAGGWQTVLNFSQDGNFTAKFEDYDLDSVAICEFNGKLSIDSKVNETAYILRLDRAEITTPINTQEVKNIGGKDMTVRYVDLPYGFAVNNDTDHSFQGMFSLYLPLRKRSDMSAEVNHWLDITGEKNVEKDISRIYLLVNNKTIDTFREKVE</sequence>
<evidence type="ECO:0000256" key="1">
    <source>
        <dbReference type="SAM" id="MobiDB-lite"/>
    </source>
</evidence>
<keyword evidence="2" id="KW-0732">Signal</keyword>
<dbReference type="OrthoDB" id="9791853at2"/>
<dbReference type="EMBL" id="AEXN01000002">
    <property type="protein sequence ID" value="EGC84905.1"/>
    <property type="molecule type" value="Genomic_DNA"/>
</dbReference>
<protein>
    <submittedName>
        <fullName evidence="3">Conserved domain protein</fullName>
    </submittedName>
</protein>
<evidence type="ECO:0000313" key="4">
    <source>
        <dbReference type="Proteomes" id="UP000005277"/>
    </source>
</evidence>
<accession>F0GY82</accession>
<dbReference type="Proteomes" id="UP000005277">
    <property type="component" value="Unassembled WGS sequence"/>
</dbReference>
<feature type="signal peptide" evidence="2">
    <location>
        <begin position="1"/>
        <end position="23"/>
    </location>
</feature>
<feature type="chain" id="PRO_5003251586" evidence="2">
    <location>
        <begin position="24"/>
        <end position="334"/>
    </location>
</feature>
<gene>
    <name evidence="3" type="ORF">HMPREF9246_1628</name>
</gene>
<evidence type="ECO:0000256" key="2">
    <source>
        <dbReference type="SAM" id="SignalP"/>
    </source>
</evidence>
<reference evidence="3 4" key="1">
    <citation type="submission" date="2011-01" db="EMBL/GenBank/DDBJ databases">
        <authorList>
            <person name="Durkin A.S."/>
            <person name="Madupu R."/>
            <person name="Torralba M."/>
            <person name="Gillis M."/>
            <person name="Methe B."/>
            <person name="Sutton G."/>
            <person name="Nelson K.E."/>
        </authorList>
    </citation>
    <scope>NUCLEOTIDE SEQUENCE [LARGE SCALE GENOMIC DNA]</scope>
    <source>
        <strain evidence="3 4">ACS-025-V-Sch4</strain>
    </source>
</reference>
<feature type="region of interest" description="Disordered" evidence="1">
    <location>
        <begin position="33"/>
        <end position="165"/>
    </location>
</feature>